<evidence type="ECO:0000259" key="3">
    <source>
        <dbReference type="Pfam" id="PF14111"/>
    </source>
</evidence>
<dbReference type="GO" id="GO:0003676">
    <property type="term" value="F:nucleic acid binding"/>
    <property type="evidence" value="ECO:0007669"/>
    <property type="project" value="InterPro"/>
</dbReference>
<name>A0A7J7MAG0_9MAGN</name>
<dbReference type="EMBL" id="JACGCM010001662">
    <property type="protein sequence ID" value="KAF6151738.1"/>
    <property type="molecule type" value="Genomic_DNA"/>
</dbReference>
<dbReference type="AlphaFoldDB" id="A0A7J7MAG0"/>
<evidence type="ECO:0000256" key="1">
    <source>
        <dbReference type="SAM" id="MobiDB-lite"/>
    </source>
</evidence>
<dbReference type="PANTHER" id="PTHR33710">
    <property type="entry name" value="BNAC02G09200D PROTEIN"/>
    <property type="match status" value="1"/>
</dbReference>
<dbReference type="InterPro" id="IPR036691">
    <property type="entry name" value="Endo/exonu/phosph_ase_sf"/>
</dbReference>
<accession>A0A7J7MAG0</accession>
<feature type="domain" description="RNase H type-1" evidence="2">
    <location>
        <begin position="639"/>
        <end position="693"/>
    </location>
</feature>
<gene>
    <name evidence="4" type="ORF">GIB67_002021</name>
</gene>
<feature type="domain" description="DUF4283" evidence="3">
    <location>
        <begin position="34"/>
        <end position="95"/>
    </location>
</feature>
<sequence>MGSSCSIDQLPIPGKRGEFPTIKILVEAHKRGLDRNKFNLVGRLDLMKIKISEVRQIVIAQWKPKGVCRIIPVGKGYFTIFLDNEEDRNNIWMGGLGFEFWEVDSLVALGRTMGTPIHVDRTQNDFGYFAKVLVDIDLTEPIPNKVLVELEDGDFWQRVELGALPKFCPHCKMVGHNLSECRGVRAQVQRKEDVKDKRNQEEARKGIGSFEAGTKEGITSSSRTEGKDHTEFVSGTPINQIIKETNSILLNKDENWADMVEDEERDEACVAQVGGNSTKKAKRGTKNKRATGGQHLTVLCNGAIIYAVHASVFKTVRRGLWKDFIDVSKLNLPWLVLGDFNIIRLQTEKFGGSGPTLSSINEFNDCLDECELLESVTLGMKLTWCNGQSGGARISRRLDRALYNSKWASSFDGWKVKALARENSDHSTLVGGQNYIPKPTNIPFHFLKCWIEILGFNELVKSFWEKVHDGNPLIKLMKKLQRLKAEIKIWKTEAIGGLKAAISKCSANLESLHSLIEFSDDGDLIKAAMNKENELNQLMKKENSIWHQKSRLQWLTDGERNSAFFHSMHKIKSTKNNITEVVTADGSSITDVNDIQSHIIISKLGVSTRARPAPCIKSRRWILPWYEEIKLNCGSSTMGNPGKVGLGVIARTHTGEVLGVRTKGMGIMNTLEAECFAIMEALSWAIEKGWKKV</sequence>
<organism evidence="4 5">
    <name type="scientific">Kingdonia uniflora</name>
    <dbReference type="NCBI Taxonomy" id="39325"/>
    <lineage>
        <taxon>Eukaryota</taxon>
        <taxon>Viridiplantae</taxon>
        <taxon>Streptophyta</taxon>
        <taxon>Embryophyta</taxon>
        <taxon>Tracheophyta</taxon>
        <taxon>Spermatophyta</taxon>
        <taxon>Magnoliopsida</taxon>
        <taxon>Ranunculales</taxon>
        <taxon>Circaeasteraceae</taxon>
        <taxon>Kingdonia</taxon>
    </lineage>
</organism>
<dbReference type="Proteomes" id="UP000541444">
    <property type="component" value="Unassembled WGS sequence"/>
</dbReference>
<dbReference type="InterPro" id="IPR036397">
    <property type="entry name" value="RNaseH_sf"/>
</dbReference>
<evidence type="ECO:0000259" key="2">
    <source>
        <dbReference type="Pfam" id="PF13456"/>
    </source>
</evidence>
<dbReference type="OrthoDB" id="1748430at2759"/>
<feature type="region of interest" description="Disordered" evidence="1">
    <location>
        <begin position="192"/>
        <end position="231"/>
    </location>
</feature>
<evidence type="ECO:0008006" key="6">
    <source>
        <dbReference type="Google" id="ProtNLM"/>
    </source>
</evidence>
<dbReference type="Gene3D" id="3.60.10.10">
    <property type="entry name" value="Endonuclease/exonuclease/phosphatase"/>
    <property type="match status" value="1"/>
</dbReference>
<feature type="compositionally biased region" description="Basic and acidic residues" evidence="1">
    <location>
        <begin position="192"/>
        <end position="205"/>
    </location>
</feature>
<dbReference type="InterPro" id="IPR012337">
    <property type="entry name" value="RNaseH-like_sf"/>
</dbReference>
<dbReference type="PANTHER" id="PTHR33710:SF71">
    <property type="entry name" value="ENDONUCLEASE_EXONUCLEASE_PHOSPHATASE DOMAIN-CONTAINING PROTEIN"/>
    <property type="match status" value="1"/>
</dbReference>
<dbReference type="InterPro" id="IPR044730">
    <property type="entry name" value="RNase_H-like_dom_plant"/>
</dbReference>
<protein>
    <recommendedName>
        <fullName evidence="6">RNase H type-1 domain-containing protein</fullName>
    </recommendedName>
</protein>
<evidence type="ECO:0000313" key="5">
    <source>
        <dbReference type="Proteomes" id="UP000541444"/>
    </source>
</evidence>
<evidence type="ECO:0000313" key="4">
    <source>
        <dbReference type="EMBL" id="KAF6151738.1"/>
    </source>
</evidence>
<dbReference type="Pfam" id="PF14111">
    <property type="entry name" value="DUF4283"/>
    <property type="match status" value="1"/>
</dbReference>
<dbReference type="GO" id="GO:0004523">
    <property type="term" value="F:RNA-DNA hybrid ribonuclease activity"/>
    <property type="evidence" value="ECO:0007669"/>
    <property type="project" value="InterPro"/>
</dbReference>
<dbReference type="CDD" id="cd06222">
    <property type="entry name" value="RNase_H_like"/>
    <property type="match status" value="1"/>
</dbReference>
<proteinExistence type="predicted"/>
<dbReference type="Gene3D" id="3.30.420.10">
    <property type="entry name" value="Ribonuclease H-like superfamily/Ribonuclease H"/>
    <property type="match status" value="1"/>
</dbReference>
<keyword evidence="5" id="KW-1185">Reference proteome</keyword>
<dbReference type="InterPro" id="IPR002156">
    <property type="entry name" value="RNaseH_domain"/>
</dbReference>
<dbReference type="Pfam" id="PF13456">
    <property type="entry name" value="RVT_3"/>
    <property type="match status" value="1"/>
</dbReference>
<dbReference type="SUPFAM" id="SSF56219">
    <property type="entry name" value="DNase I-like"/>
    <property type="match status" value="1"/>
</dbReference>
<reference evidence="4 5" key="1">
    <citation type="journal article" date="2020" name="IScience">
        <title>Genome Sequencing of the Endangered Kingdonia uniflora (Circaeasteraceae, Ranunculales) Reveals Potential Mechanisms of Evolutionary Specialization.</title>
        <authorList>
            <person name="Sun Y."/>
            <person name="Deng T."/>
            <person name="Zhang A."/>
            <person name="Moore M.J."/>
            <person name="Landis J.B."/>
            <person name="Lin N."/>
            <person name="Zhang H."/>
            <person name="Zhang X."/>
            <person name="Huang J."/>
            <person name="Zhang X."/>
            <person name="Sun H."/>
            <person name="Wang H."/>
        </authorList>
    </citation>
    <scope>NUCLEOTIDE SEQUENCE [LARGE SCALE GENOMIC DNA]</scope>
    <source>
        <strain evidence="4">TB1705</strain>
        <tissue evidence="4">Leaf</tissue>
    </source>
</reference>
<dbReference type="SUPFAM" id="SSF53098">
    <property type="entry name" value="Ribonuclease H-like"/>
    <property type="match status" value="1"/>
</dbReference>
<dbReference type="InterPro" id="IPR025558">
    <property type="entry name" value="DUF4283"/>
</dbReference>
<comment type="caution">
    <text evidence="4">The sequence shown here is derived from an EMBL/GenBank/DDBJ whole genome shotgun (WGS) entry which is preliminary data.</text>
</comment>